<accession>A0A498I9K6</accession>
<comment type="caution">
    <text evidence="1">The sequence shown here is derived from an EMBL/GenBank/DDBJ whole genome shotgun (WGS) entry which is preliminary data.</text>
</comment>
<dbReference type="EMBL" id="RDQH01000339">
    <property type="protein sequence ID" value="RXH78902.1"/>
    <property type="molecule type" value="Genomic_DNA"/>
</dbReference>
<evidence type="ECO:0000313" key="2">
    <source>
        <dbReference type="Proteomes" id="UP000290289"/>
    </source>
</evidence>
<name>A0A498I9K6_MALDO</name>
<keyword evidence="2" id="KW-1185">Reference proteome</keyword>
<organism evidence="1 2">
    <name type="scientific">Malus domestica</name>
    <name type="common">Apple</name>
    <name type="synonym">Pyrus malus</name>
    <dbReference type="NCBI Taxonomy" id="3750"/>
    <lineage>
        <taxon>Eukaryota</taxon>
        <taxon>Viridiplantae</taxon>
        <taxon>Streptophyta</taxon>
        <taxon>Embryophyta</taxon>
        <taxon>Tracheophyta</taxon>
        <taxon>Spermatophyta</taxon>
        <taxon>Magnoliopsida</taxon>
        <taxon>eudicotyledons</taxon>
        <taxon>Gunneridae</taxon>
        <taxon>Pentapetalae</taxon>
        <taxon>rosids</taxon>
        <taxon>fabids</taxon>
        <taxon>Rosales</taxon>
        <taxon>Rosaceae</taxon>
        <taxon>Amygdaloideae</taxon>
        <taxon>Maleae</taxon>
        <taxon>Malus</taxon>
    </lineage>
</organism>
<proteinExistence type="predicted"/>
<dbReference type="Proteomes" id="UP000290289">
    <property type="component" value="Chromosome 13"/>
</dbReference>
<reference evidence="1 2" key="1">
    <citation type="submission" date="2018-10" db="EMBL/GenBank/DDBJ databases">
        <title>A high-quality apple genome assembly.</title>
        <authorList>
            <person name="Hu J."/>
        </authorList>
    </citation>
    <scope>NUCLEOTIDE SEQUENCE [LARGE SCALE GENOMIC DNA]</scope>
    <source>
        <strain evidence="2">cv. HFTH1</strain>
        <tissue evidence="1">Young leaf</tissue>
    </source>
</reference>
<evidence type="ECO:0000313" key="1">
    <source>
        <dbReference type="EMBL" id="RXH78902.1"/>
    </source>
</evidence>
<gene>
    <name evidence="1" type="ORF">DVH24_006972</name>
</gene>
<protein>
    <submittedName>
        <fullName evidence="1">Uncharacterized protein</fullName>
    </submittedName>
</protein>
<dbReference type="AlphaFoldDB" id="A0A498I9K6"/>
<sequence length="110" mass="11846">MTHMWIICANIEESGVALSITKGNGSQVKKTRAKGGADHLEKCLCILYDIAYHADLEDNGYESDSSVDEDTTNNVFVDSGYTLDGDGGGAIDETVVDTMLREVERGEGLV</sequence>